<dbReference type="GO" id="GO:0099503">
    <property type="term" value="C:secretory vesicle"/>
    <property type="evidence" value="ECO:0007669"/>
    <property type="project" value="TreeGrafter"/>
</dbReference>
<comment type="subcellular location">
    <subcellularLocation>
        <location evidence="1">Cytoplasm</location>
    </subcellularLocation>
    <subcellularLocation>
        <location evidence="2">Late endosome</location>
    </subcellularLocation>
</comment>
<dbReference type="Gene3D" id="1.10.357.50">
    <property type="match status" value="1"/>
</dbReference>
<dbReference type="Pfam" id="PF00168">
    <property type="entry name" value="C2"/>
    <property type="match status" value="2"/>
</dbReference>
<evidence type="ECO:0000256" key="3">
    <source>
        <dbReference type="ARBA" id="ARBA00005823"/>
    </source>
</evidence>
<reference evidence="11 12" key="1">
    <citation type="journal article" date="2024" name="BMC Genomics">
        <title>De novo assembly and annotation of Popillia japonica's genome with initial clues to its potential as an invasive pest.</title>
        <authorList>
            <person name="Cucini C."/>
            <person name="Boschi S."/>
            <person name="Funari R."/>
            <person name="Cardaioli E."/>
            <person name="Iannotti N."/>
            <person name="Marturano G."/>
            <person name="Paoli F."/>
            <person name="Bruttini M."/>
            <person name="Carapelli A."/>
            <person name="Frati F."/>
            <person name="Nardi F."/>
        </authorList>
    </citation>
    <scope>NUCLEOTIDE SEQUENCE [LARGE SCALE GENOMIC DNA]</scope>
    <source>
        <strain evidence="11">DMR45628</strain>
    </source>
</reference>
<dbReference type="GO" id="GO:0006887">
    <property type="term" value="P:exocytosis"/>
    <property type="evidence" value="ECO:0007669"/>
    <property type="project" value="UniProtKB-KW"/>
</dbReference>
<sequence length="1198" mass="137695">MKDVIKEKEEQAKAAAAEDEDEEKIKTIDEVSETESPTSSDSEGDDKSQFIACALNIDIALIFPIREEASLYTFHIFISLVINTVRCEMLRRMPKHSASELSLNKDLPMKMIRRKSLSQLTFRGLKKEEIQQRNYLTLINMTIEELYIELLYVIIHNVGHCNVSFEIGETALFSYIQDAFKISNEKHQELYDVASKKEPPNMLLNVEVIEAKDLAPKDPNGLADPYVTLYLDSSTSRRYNSSVKQTTLNPTWEEHFALPIDENAADDTLHIEVWDFDPAETVGEKFGKFVNVKGVKGIRRLVKEIAVTATTGQHNNELIGRAQIPLSAIPATGMKMWYSLDKKNKVTRQGVIKLRLGFSSEKNSKVATQEHRHLLRILLLHELETSKVAPYWWCGTFSPQAESLITQHVAQSGLCPVDTALSQWIVYTNIHKTHPLSYDLFASILEKLVKPVQTGLLSEEDQKLFWNATHRLLPSCYAMIRKIRKTNFKEKNALKQISRVLSILGTICVLDSSENIHKDLVEAIRKGAKDWFDHLLENNTVEDDSDDAKLKCLVKIVQLVRTDLQKAVEYYDKMFQEQVNFQYARNLYNIYQKKLTELVKPDVEEICTTMAKMPHIGYQNYSQVDTSQPLTIGTTLFELYLYLQRFVVLGDGLCPFEYDSFEIKDFHVWFYSGVAQWLNIAFYKALQRIDKAVGLDQLIPVDNTVKYSSSAIDSISIFYQIKIFWRELNWPDVEGCYTFIAKIIDDICRCLVHYATQMAKAVEGMGDKQDMYEKKFEVTQEWCLAINNIDYVLQSLVPFTVELGMEDILEKLSELNSPLEAQRCQQTLETVIANSVDTVKNEIFNLLDVVASKMCPSMKRLLVEGAELFHQDCNSVDRVMMYLDNNLHTLHDQLNEENFNRILDIIWDYLNDILLDLIKTNLEKRRPPSFFANLLETLKLMKSSFRLNSNCECDKLKKTERLLYLNGLETPDLIHQVHLDLWKEQKSTEEPSFGQLTVKMKFQGDELKVEILNAKNLVPMDSNGSSDSFVRVHLLPEEMFTNISKPKTQTQHKTLFPLFDESFTLKLSPEQRNRPDGLVLFSCKDYDMLDYDMLGYNNQYIGEALVHFKDVPNGSGSVSSLPQMSLELRRPQTLGMHTFKDVPNGSGSVSSLPQMSLELRRPQTLETDALKALEFRQGDKQAKEFLRRYKMKMAITKS</sequence>
<dbReference type="Gene3D" id="2.60.40.150">
    <property type="entry name" value="C2 domain"/>
    <property type="match status" value="2"/>
</dbReference>
<dbReference type="SMART" id="SM00239">
    <property type="entry name" value="C2"/>
    <property type="match status" value="2"/>
</dbReference>
<evidence type="ECO:0000256" key="6">
    <source>
        <dbReference type="ARBA" id="ARBA00022753"/>
    </source>
</evidence>
<comment type="caution">
    <text evidence="11">The sequence shown here is derived from an EMBL/GenBank/DDBJ whole genome shotgun (WGS) entry which is preliminary data.</text>
</comment>
<comment type="similarity">
    <text evidence="3">Belongs to the unc-13 family.</text>
</comment>
<protein>
    <submittedName>
        <fullName evidence="11">C2 domain</fullName>
    </submittedName>
</protein>
<evidence type="ECO:0000259" key="10">
    <source>
        <dbReference type="PROSITE" id="PS51259"/>
    </source>
</evidence>
<evidence type="ECO:0000256" key="7">
    <source>
        <dbReference type="SAM" id="MobiDB-lite"/>
    </source>
</evidence>
<evidence type="ECO:0000256" key="4">
    <source>
        <dbReference type="ARBA" id="ARBA00022483"/>
    </source>
</evidence>
<organism evidence="11 12">
    <name type="scientific">Popillia japonica</name>
    <name type="common">Japanese beetle</name>
    <dbReference type="NCBI Taxonomy" id="7064"/>
    <lineage>
        <taxon>Eukaryota</taxon>
        <taxon>Metazoa</taxon>
        <taxon>Ecdysozoa</taxon>
        <taxon>Arthropoda</taxon>
        <taxon>Hexapoda</taxon>
        <taxon>Insecta</taxon>
        <taxon>Pterygota</taxon>
        <taxon>Neoptera</taxon>
        <taxon>Endopterygota</taxon>
        <taxon>Coleoptera</taxon>
        <taxon>Polyphaga</taxon>
        <taxon>Scarabaeiformia</taxon>
        <taxon>Scarabaeidae</taxon>
        <taxon>Rutelinae</taxon>
        <taxon>Popillia</taxon>
    </lineage>
</organism>
<dbReference type="InterPro" id="IPR014772">
    <property type="entry name" value="Munc13_dom-2"/>
</dbReference>
<evidence type="ECO:0000313" key="12">
    <source>
        <dbReference type="Proteomes" id="UP001458880"/>
    </source>
</evidence>
<dbReference type="InterPro" id="IPR052095">
    <property type="entry name" value="UNC-13_domain"/>
</dbReference>
<keyword evidence="12" id="KW-1185">Reference proteome</keyword>
<evidence type="ECO:0000259" key="9">
    <source>
        <dbReference type="PROSITE" id="PS51258"/>
    </source>
</evidence>
<dbReference type="SUPFAM" id="SSF49562">
    <property type="entry name" value="C2 domain (Calcium/lipid-binding domain, CaLB)"/>
    <property type="match status" value="2"/>
</dbReference>
<accession>A0AAW1IW63</accession>
<dbReference type="AlphaFoldDB" id="A0AAW1IW63"/>
<keyword evidence="6" id="KW-0967">Endosome</keyword>
<keyword evidence="5" id="KW-0963">Cytoplasm</keyword>
<feature type="domain" description="MHD1" evidence="9">
    <location>
        <begin position="637"/>
        <end position="758"/>
    </location>
</feature>
<dbReference type="PANTHER" id="PTHR45999:SF2">
    <property type="entry name" value="PROTEIN UNC-13 HOMOLOG 4B"/>
    <property type="match status" value="1"/>
</dbReference>
<dbReference type="Proteomes" id="UP001458880">
    <property type="component" value="Unassembled WGS sequence"/>
</dbReference>
<keyword evidence="4" id="KW-0268">Exocytosis</keyword>
<name>A0AAW1IW63_POPJA</name>
<dbReference type="InterPro" id="IPR014770">
    <property type="entry name" value="Munc13_1"/>
</dbReference>
<feature type="compositionally biased region" description="Basic and acidic residues" evidence="7">
    <location>
        <begin position="1"/>
        <end position="12"/>
    </location>
</feature>
<evidence type="ECO:0000256" key="1">
    <source>
        <dbReference type="ARBA" id="ARBA00004496"/>
    </source>
</evidence>
<dbReference type="PROSITE" id="PS50004">
    <property type="entry name" value="C2"/>
    <property type="match status" value="2"/>
</dbReference>
<gene>
    <name evidence="11" type="ORF">QE152_g33847</name>
</gene>
<feature type="domain" description="MHD2" evidence="10">
    <location>
        <begin position="873"/>
        <end position="985"/>
    </location>
</feature>
<evidence type="ECO:0000256" key="5">
    <source>
        <dbReference type="ARBA" id="ARBA00022490"/>
    </source>
</evidence>
<dbReference type="PROSITE" id="PS51259">
    <property type="entry name" value="MHD2"/>
    <property type="match status" value="1"/>
</dbReference>
<dbReference type="PRINTS" id="PR00360">
    <property type="entry name" value="C2DOMAIN"/>
</dbReference>
<evidence type="ECO:0000313" key="11">
    <source>
        <dbReference type="EMBL" id="KAK9693958.1"/>
    </source>
</evidence>
<dbReference type="PANTHER" id="PTHR45999">
    <property type="entry name" value="UNC-13-4A, ISOFORM B"/>
    <property type="match status" value="1"/>
</dbReference>
<evidence type="ECO:0000256" key="2">
    <source>
        <dbReference type="ARBA" id="ARBA00004603"/>
    </source>
</evidence>
<evidence type="ECO:0000259" key="8">
    <source>
        <dbReference type="PROSITE" id="PS50004"/>
    </source>
</evidence>
<feature type="domain" description="C2" evidence="8">
    <location>
        <begin position="987"/>
        <end position="1121"/>
    </location>
</feature>
<dbReference type="InterPro" id="IPR035892">
    <property type="entry name" value="C2_domain_sf"/>
</dbReference>
<feature type="region of interest" description="Disordered" evidence="7">
    <location>
        <begin position="1"/>
        <end position="45"/>
    </location>
</feature>
<dbReference type="CDD" id="cd04009">
    <property type="entry name" value="C2B_Munc13-like"/>
    <property type="match status" value="1"/>
</dbReference>
<dbReference type="InterPro" id="IPR000008">
    <property type="entry name" value="C2_dom"/>
</dbReference>
<feature type="domain" description="C2" evidence="8">
    <location>
        <begin position="185"/>
        <end position="309"/>
    </location>
</feature>
<dbReference type="GO" id="GO:0005770">
    <property type="term" value="C:late endosome"/>
    <property type="evidence" value="ECO:0007669"/>
    <property type="project" value="UniProtKB-SubCell"/>
</dbReference>
<proteinExistence type="inferred from homology"/>
<dbReference type="PROSITE" id="PS51258">
    <property type="entry name" value="MHD1"/>
    <property type="match status" value="1"/>
</dbReference>
<dbReference type="EMBL" id="JASPKY010000527">
    <property type="protein sequence ID" value="KAK9693958.1"/>
    <property type="molecule type" value="Genomic_DNA"/>
</dbReference>